<dbReference type="Gene3D" id="3.40.50.12780">
    <property type="entry name" value="N-terminal domain of ligase-like"/>
    <property type="match status" value="1"/>
</dbReference>
<keyword evidence="6" id="KW-1185">Reference proteome</keyword>
<evidence type="ECO:0000313" key="6">
    <source>
        <dbReference type="Proteomes" id="UP000078576"/>
    </source>
</evidence>
<sequence length="793" mass="86836">MASAMASPLPLSNLNPEAIAVKRGTSATPHPTSLPLPPPPVNRLVHDVIYEQVVARPNVPGICSWDGSFTYNELDQLSSRLAAHISSFGVEPDVIVPILFDKSAITIIAMLAILKSGSAFAALDTSHPHERLQEIIQDTKANLLLVSPSQKHRFSELPGLSVIEISHAMLSDLPPAPESLSPHPDASPSNIMYTIFTSGSTGRPKGVMIEHRAWLTSALACGSDQGISHSSRVLQFASYAFDMSLKEIFTTLLFGGCICVPSDEDRFGRIENFVNKTGVNTLMLTPSYVKLLDPAVMPSVKSLITGGEAVPSDLLETWVPRVQVYIAYGPTEAAIQSSGVQISTGNATSMTGLIGRPTGCNIWIVREDNHNEVVPAGETGELLIEGHTLARGYLGDEEKTKAAFVDFCIGSETRRAFKTGDLVRQAQDGNLIFIGRKDTQVKVQGMRFELTEIEARLSHVLPSGSKFCVEKLSMKVWDGGVPDVSWGHVEDVLSKIPEIMDGLARVLPAPVIPSIYIPITFIPLTSSHKKDHKRLRQIFRDLDPKEVQRLQRSQKSQEPTRLLSANELTMRELWADVLNREVESIGPGDNFIHLGGDSVTSIRLVSAARRRGIHLTSSMILSIPVSSDLAKKVLADDAPNKYENIEPFALLEGRSGELRATAAAICRVGIEEIEDVLPMTISQMRWYGKTLVKPDAWLDQYHFRLPSDIDLVRFKSALNFTIEAAELLRARAIATSDGKLFQAIVRFSPVEPAIVTDRLESYLDRDLETPMGLGAPLNRCAIVKDIDSPDVFV</sequence>
<keyword evidence="1" id="KW-0596">Phosphopantetheine</keyword>
<dbReference type="EMBL" id="KN714668">
    <property type="protein sequence ID" value="KUI53322.1"/>
    <property type="molecule type" value="Genomic_DNA"/>
</dbReference>
<dbReference type="OrthoDB" id="416786at2759"/>
<dbReference type="NCBIfam" id="TIGR01733">
    <property type="entry name" value="AA-adenyl-dom"/>
    <property type="match status" value="1"/>
</dbReference>
<dbReference type="GO" id="GO:0031177">
    <property type="term" value="F:phosphopantetheine binding"/>
    <property type="evidence" value="ECO:0007669"/>
    <property type="project" value="TreeGrafter"/>
</dbReference>
<evidence type="ECO:0000256" key="3">
    <source>
        <dbReference type="ARBA" id="ARBA00022598"/>
    </source>
</evidence>
<dbReference type="FunFam" id="3.40.50.12780:FF:000014">
    <property type="entry name" value="Nonribosomal peptide synthetase 1"/>
    <property type="match status" value="1"/>
</dbReference>
<evidence type="ECO:0000256" key="1">
    <source>
        <dbReference type="ARBA" id="ARBA00022450"/>
    </source>
</evidence>
<dbReference type="PANTHER" id="PTHR45527:SF1">
    <property type="entry name" value="FATTY ACID SYNTHASE"/>
    <property type="match status" value="1"/>
</dbReference>
<dbReference type="Gene3D" id="3.30.300.30">
    <property type="match status" value="1"/>
</dbReference>
<keyword evidence="3" id="KW-0436">Ligase</keyword>
<dbReference type="SUPFAM" id="SSF52777">
    <property type="entry name" value="CoA-dependent acyltransferases"/>
    <property type="match status" value="1"/>
</dbReference>
<dbReference type="Proteomes" id="UP000078576">
    <property type="component" value="Unassembled WGS sequence"/>
</dbReference>
<organism evidence="5 6">
    <name type="scientific">Cytospora mali</name>
    <name type="common">Apple Valsa canker fungus</name>
    <name type="synonym">Valsa mali</name>
    <dbReference type="NCBI Taxonomy" id="578113"/>
    <lineage>
        <taxon>Eukaryota</taxon>
        <taxon>Fungi</taxon>
        <taxon>Dikarya</taxon>
        <taxon>Ascomycota</taxon>
        <taxon>Pezizomycotina</taxon>
        <taxon>Sordariomycetes</taxon>
        <taxon>Sordariomycetidae</taxon>
        <taxon>Diaporthales</taxon>
        <taxon>Cytosporaceae</taxon>
        <taxon>Cytospora</taxon>
    </lineage>
</organism>
<proteinExistence type="predicted"/>
<protein>
    <submittedName>
        <fullName evidence="5">Nonribosomal peptide synthetase 4</fullName>
    </submittedName>
</protein>
<dbReference type="AlphaFoldDB" id="A0A194UNS9"/>
<dbReference type="GO" id="GO:0016874">
    <property type="term" value="F:ligase activity"/>
    <property type="evidence" value="ECO:0007669"/>
    <property type="project" value="UniProtKB-KW"/>
</dbReference>
<dbReference type="InterPro" id="IPR000873">
    <property type="entry name" value="AMP-dep_synth/lig_dom"/>
</dbReference>
<dbReference type="GO" id="GO:0043041">
    <property type="term" value="P:amino acid activation for nonribosomal peptide biosynthetic process"/>
    <property type="evidence" value="ECO:0007669"/>
    <property type="project" value="TreeGrafter"/>
</dbReference>
<evidence type="ECO:0000313" key="5">
    <source>
        <dbReference type="EMBL" id="KUI53322.1"/>
    </source>
</evidence>
<dbReference type="InterPro" id="IPR045851">
    <property type="entry name" value="AMP-bd_C_sf"/>
</dbReference>
<dbReference type="Gene3D" id="1.10.1200.10">
    <property type="entry name" value="ACP-like"/>
    <property type="match status" value="1"/>
</dbReference>
<name>A0A194UNS9_CYTMA</name>
<dbReference type="Gene3D" id="3.30.559.10">
    <property type="entry name" value="Chloramphenicol acetyltransferase-like domain"/>
    <property type="match status" value="1"/>
</dbReference>
<keyword evidence="2" id="KW-0597">Phosphoprotein</keyword>
<accession>A0A194UNS9</accession>
<dbReference type="SUPFAM" id="SSF47336">
    <property type="entry name" value="ACP-like"/>
    <property type="match status" value="1"/>
</dbReference>
<dbReference type="STRING" id="694573.A0A194UNS9"/>
<dbReference type="GO" id="GO:0005737">
    <property type="term" value="C:cytoplasm"/>
    <property type="evidence" value="ECO:0007669"/>
    <property type="project" value="TreeGrafter"/>
</dbReference>
<dbReference type="PROSITE" id="PS50075">
    <property type="entry name" value="CARRIER"/>
    <property type="match status" value="1"/>
</dbReference>
<dbReference type="InterPro" id="IPR042099">
    <property type="entry name" value="ANL_N_sf"/>
</dbReference>
<dbReference type="InterPro" id="IPR010071">
    <property type="entry name" value="AA_adenyl_dom"/>
</dbReference>
<evidence type="ECO:0000259" key="4">
    <source>
        <dbReference type="PROSITE" id="PS50075"/>
    </source>
</evidence>
<dbReference type="Pfam" id="PF00550">
    <property type="entry name" value="PP-binding"/>
    <property type="match status" value="1"/>
</dbReference>
<reference evidence="6" key="1">
    <citation type="submission" date="2014-12" db="EMBL/GenBank/DDBJ databases">
        <title>Genome Sequence of Valsa Canker Pathogens Uncovers a Specific Adaption of Colonization on Woody Bark.</title>
        <authorList>
            <person name="Yin Z."/>
            <person name="Liu H."/>
            <person name="Gao X."/>
            <person name="Li Z."/>
            <person name="Song N."/>
            <person name="Ke X."/>
            <person name="Dai Q."/>
            <person name="Wu Y."/>
            <person name="Sun Y."/>
            <person name="Xu J.-R."/>
            <person name="Kang Z.K."/>
            <person name="Wang L."/>
            <person name="Huang L."/>
        </authorList>
    </citation>
    <scope>NUCLEOTIDE SEQUENCE [LARGE SCALE GENOMIC DNA]</scope>
    <source>
        <strain evidence="6">SXYL134</strain>
    </source>
</reference>
<dbReference type="PROSITE" id="PS00012">
    <property type="entry name" value="PHOSPHOPANTETHEINE"/>
    <property type="match status" value="1"/>
</dbReference>
<dbReference type="InterPro" id="IPR023213">
    <property type="entry name" value="CAT-like_dom_sf"/>
</dbReference>
<dbReference type="PANTHER" id="PTHR45527">
    <property type="entry name" value="NONRIBOSOMAL PEPTIDE SYNTHETASE"/>
    <property type="match status" value="1"/>
</dbReference>
<dbReference type="Pfam" id="PF00501">
    <property type="entry name" value="AMP-binding"/>
    <property type="match status" value="1"/>
</dbReference>
<dbReference type="GO" id="GO:0044550">
    <property type="term" value="P:secondary metabolite biosynthetic process"/>
    <property type="evidence" value="ECO:0007669"/>
    <property type="project" value="TreeGrafter"/>
</dbReference>
<evidence type="ECO:0000256" key="2">
    <source>
        <dbReference type="ARBA" id="ARBA00022553"/>
    </source>
</evidence>
<dbReference type="InterPro" id="IPR009081">
    <property type="entry name" value="PP-bd_ACP"/>
</dbReference>
<dbReference type="SUPFAM" id="SSF56801">
    <property type="entry name" value="Acetyl-CoA synthetase-like"/>
    <property type="match status" value="1"/>
</dbReference>
<gene>
    <name evidence="5" type="ORF">VP1G_00578</name>
</gene>
<dbReference type="InterPro" id="IPR036736">
    <property type="entry name" value="ACP-like_sf"/>
</dbReference>
<dbReference type="CDD" id="cd05918">
    <property type="entry name" value="A_NRPS_SidN3_like"/>
    <property type="match status" value="1"/>
</dbReference>
<feature type="domain" description="Carrier" evidence="4">
    <location>
        <begin position="561"/>
        <end position="637"/>
    </location>
</feature>
<dbReference type="FunFam" id="3.40.50.980:FF:000001">
    <property type="entry name" value="Non-ribosomal peptide synthetase"/>
    <property type="match status" value="1"/>
</dbReference>
<dbReference type="InterPro" id="IPR006162">
    <property type="entry name" value="Ppantetheine_attach_site"/>
</dbReference>